<dbReference type="CDD" id="cd00761">
    <property type="entry name" value="Glyco_tranf_GTA_type"/>
    <property type="match status" value="1"/>
</dbReference>
<gene>
    <name evidence="2" type="ORF">ACFO5T_07015</name>
</gene>
<dbReference type="InterPro" id="IPR001173">
    <property type="entry name" value="Glyco_trans_2-like"/>
</dbReference>
<evidence type="ECO:0000313" key="2">
    <source>
        <dbReference type="EMBL" id="MFC4690175.1"/>
    </source>
</evidence>
<comment type="caution">
    <text evidence="2">The sequence shown here is derived from an EMBL/GenBank/DDBJ whole genome shotgun (WGS) entry which is preliminary data.</text>
</comment>
<dbReference type="InterPro" id="IPR029044">
    <property type="entry name" value="Nucleotide-diphossugar_trans"/>
</dbReference>
<dbReference type="Gene3D" id="3.90.550.10">
    <property type="entry name" value="Spore Coat Polysaccharide Biosynthesis Protein SpsA, Chain A"/>
    <property type="match status" value="1"/>
</dbReference>
<accession>A0ABV9L8J8</accession>
<dbReference type="PANTHER" id="PTHR22916:SF3">
    <property type="entry name" value="UDP-GLCNAC:BETAGAL BETA-1,3-N-ACETYLGLUCOSAMINYLTRANSFERASE-LIKE PROTEIN 1"/>
    <property type="match status" value="1"/>
</dbReference>
<organism evidence="2 3">
    <name type="scientific">Dokdonia genika</name>
    <dbReference type="NCBI Taxonomy" id="308113"/>
    <lineage>
        <taxon>Bacteria</taxon>
        <taxon>Pseudomonadati</taxon>
        <taxon>Bacteroidota</taxon>
        <taxon>Flavobacteriia</taxon>
        <taxon>Flavobacteriales</taxon>
        <taxon>Flavobacteriaceae</taxon>
        <taxon>Dokdonia</taxon>
    </lineage>
</organism>
<keyword evidence="3" id="KW-1185">Reference proteome</keyword>
<protein>
    <submittedName>
        <fullName evidence="2">Glycosyltransferase family 2 protein</fullName>
    </submittedName>
</protein>
<sequence length="315" mass="36202">MKMPMYFEKLNLLRDEEPTVSVFVLCYNQEPYILQTIESILSQKTNFPFDIIISDDSSSDKTPQICESLAAINSNITFIKQEKNLGLMGNFVKTSKRLRGKYVAICDGDDYWINNNKLQLQVDFLEKNKEFSVVGTSCFKSIDDKINKIDIDKYTGPIALSELSLENKIIAPTAVFLNVYRVLELPQFFHKFPYGDWPSYLLVMSLTNTAAFKLAEVTAVYRSTIGVSARMREDNTNVAIQNLEIIKSLMHLEALKPNEALFKNSLEYHQLVLVTSYNRDKKFLRGAFLMLQILKSNLSLTLFKRYIYSLKKSIV</sequence>
<name>A0ABV9L8J8_9FLAO</name>
<reference evidence="3" key="1">
    <citation type="journal article" date="2019" name="Int. J. Syst. Evol. Microbiol.">
        <title>The Global Catalogue of Microorganisms (GCM) 10K type strain sequencing project: providing services to taxonomists for standard genome sequencing and annotation.</title>
        <authorList>
            <consortium name="The Broad Institute Genomics Platform"/>
            <consortium name="The Broad Institute Genome Sequencing Center for Infectious Disease"/>
            <person name="Wu L."/>
            <person name="Ma J."/>
        </authorList>
    </citation>
    <scope>NUCLEOTIDE SEQUENCE [LARGE SCALE GENOMIC DNA]</scope>
    <source>
        <strain evidence="3">CGMCC 4.7427</strain>
    </source>
</reference>
<feature type="domain" description="Glycosyltransferase 2-like" evidence="1">
    <location>
        <begin position="21"/>
        <end position="137"/>
    </location>
</feature>
<evidence type="ECO:0000259" key="1">
    <source>
        <dbReference type="Pfam" id="PF00535"/>
    </source>
</evidence>
<evidence type="ECO:0000313" key="3">
    <source>
        <dbReference type="Proteomes" id="UP001595878"/>
    </source>
</evidence>
<dbReference type="RefSeq" id="WP_380033173.1">
    <property type="nucleotide sequence ID" value="NZ_JBHSHB010000012.1"/>
</dbReference>
<dbReference type="Proteomes" id="UP001595878">
    <property type="component" value="Unassembled WGS sequence"/>
</dbReference>
<dbReference type="Pfam" id="PF00535">
    <property type="entry name" value="Glycos_transf_2"/>
    <property type="match status" value="1"/>
</dbReference>
<dbReference type="EMBL" id="JBHSHB010000012">
    <property type="protein sequence ID" value="MFC4690175.1"/>
    <property type="molecule type" value="Genomic_DNA"/>
</dbReference>
<proteinExistence type="predicted"/>
<dbReference type="PANTHER" id="PTHR22916">
    <property type="entry name" value="GLYCOSYLTRANSFERASE"/>
    <property type="match status" value="1"/>
</dbReference>
<dbReference type="SUPFAM" id="SSF53448">
    <property type="entry name" value="Nucleotide-diphospho-sugar transferases"/>
    <property type="match status" value="1"/>
</dbReference>